<gene>
    <name evidence="15" type="ORF">SGPV067</name>
</gene>
<keyword evidence="5" id="KW-0597">Phosphoprotein</keyword>
<dbReference type="EC" id="2.7.11.1" evidence="2"/>
<comment type="catalytic activity">
    <reaction evidence="13">
        <text>L-threonyl-[protein] + ATP = O-phospho-L-threonyl-[protein] + ADP + H(+)</text>
        <dbReference type="Rhea" id="RHEA:46608"/>
        <dbReference type="Rhea" id="RHEA-COMP:11060"/>
        <dbReference type="Rhea" id="RHEA-COMP:11605"/>
        <dbReference type="ChEBI" id="CHEBI:15378"/>
        <dbReference type="ChEBI" id="CHEBI:30013"/>
        <dbReference type="ChEBI" id="CHEBI:30616"/>
        <dbReference type="ChEBI" id="CHEBI:61977"/>
        <dbReference type="ChEBI" id="CHEBI:456216"/>
        <dbReference type="EC" id="2.7.11.1"/>
    </reaction>
</comment>
<dbReference type="InterPro" id="IPR008790">
    <property type="entry name" value="Poxvirus_ser/thr_kinase"/>
</dbReference>
<evidence type="ECO:0000256" key="5">
    <source>
        <dbReference type="ARBA" id="ARBA00022553"/>
    </source>
</evidence>
<evidence type="ECO:0000256" key="3">
    <source>
        <dbReference type="ARBA" id="ARBA00016888"/>
    </source>
</evidence>
<comment type="function">
    <text evidence="12">Essential serine-protein kinase involved in the early stage of virion morphogenesis.</text>
</comment>
<evidence type="ECO:0000256" key="12">
    <source>
        <dbReference type="ARBA" id="ARBA00034663"/>
    </source>
</evidence>
<evidence type="ECO:0000256" key="9">
    <source>
        <dbReference type="ARBA" id="ARBA00022840"/>
    </source>
</evidence>
<dbReference type="GO" id="GO:0004674">
    <property type="term" value="F:protein serine/threonine kinase activity"/>
    <property type="evidence" value="ECO:0007669"/>
    <property type="project" value="UniProtKB-KW"/>
</dbReference>
<accession>A0A0H4XWJ8</accession>
<organism evidence="15 16">
    <name type="scientific">Salmon gill poxvirus</name>
    <dbReference type="NCBI Taxonomy" id="1680908"/>
    <lineage>
        <taxon>Viruses</taxon>
        <taxon>Varidnaviria</taxon>
        <taxon>Bamfordvirae</taxon>
        <taxon>Nucleocytoviricota</taxon>
        <taxon>Pokkesviricetes</taxon>
        <taxon>Chitovirales</taxon>
        <taxon>Poxviridae</taxon>
        <taxon>Chordopoxvirinae</taxon>
        <taxon>Salmonpoxvirus</taxon>
        <taxon>Salmonpoxvirus gillpox</taxon>
        <taxon>Salmon gillpox virus</taxon>
    </lineage>
</organism>
<evidence type="ECO:0000256" key="13">
    <source>
        <dbReference type="ARBA" id="ARBA00047899"/>
    </source>
</evidence>
<evidence type="ECO:0000256" key="2">
    <source>
        <dbReference type="ARBA" id="ARBA00012513"/>
    </source>
</evidence>
<keyword evidence="6" id="KW-0808">Transferase</keyword>
<keyword evidence="16" id="KW-1185">Reference proteome</keyword>
<keyword evidence="11" id="KW-1038">Host endoplasmic reticulum</keyword>
<comment type="subcellular location">
    <subcellularLocation>
        <location evidence="1">Host endoplasmic reticulum-Golgi intermediate compartment</location>
    </subcellularLocation>
</comment>
<keyword evidence="4" id="KW-0723">Serine/threonine-protein kinase</keyword>
<keyword evidence="10" id="KW-0426">Late protein</keyword>
<evidence type="ECO:0000256" key="8">
    <source>
        <dbReference type="ARBA" id="ARBA00022777"/>
    </source>
</evidence>
<evidence type="ECO:0000256" key="14">
    <source>
        <dbReference type="ARBA" id="ARBA00048679"/>
    </source>
</evidence>
<proteinExistence type="predicted"/>
<keyword evidence="9" id="KW-0067">ATP-binding</keyword>
<dbReference type="KEGG" id="vg:25392234"/>
<dbReference type="RefSeq" id="YP_009162439.1">
    <property type="nucleotide sequence ID" value="NC_027707.1"/>
</dbReference>
<evidence type="ECO:0000256" key="10">
    <source>
        <dbReference type="ARBA" id="ARBA00022921"/>
    </source>
</evidence>
<evidence type="ECO:0000256" key="6">
    <source>
        <dbReference type="ARBA" id="ARBA00022679"/>
    </source>
</evidence>
<protein>
    <recommendedName>
        <fullName evidence="3">Serine/threonine-protein kinase 2</fullName>
        <ecNumber evidence="2">2.7.11.1</ecNumber>
    </recommendedName>
</protein>
<keyword evidence="8 15" id="KW-0418">Kinase</keyword>
<comment type="catalytic activity">
    <reaction evidence="14">
        <text>L-seryl-[protein] + ATP = O-phospho-L-seryl-[protein] + ADP + H(+)</text>
        <dbReference type="Rhea" id="RHEA:17989"/>
        <dbReference type="Rhea" id="RHEA-COMP:9863"/>
        <dbReference type="Rhea" id="RHEA-COMP:11604"/>
        <dbReference type="ChEBI" id="CHEBI:15378"/>
        <dbReference type="ChEBI" id="CHEBI:29999"/>
        <dbReference type="ChEBI" id="CHEBI:30616"/>
        <dbReference type="ChEBI" id="CHEBI:83421"/>
        <dbReference type="ChEBI" id="CHEBI:456216"/>
        <dbReference type="EC" id="2.7.11.1"/>
    </reaction>
</comment>
<evidence type="ECO:0000313" key="15">
    <source>
        <dbReference type="EMBL" id="AKR04191.1"/>
    </source>
</evidence>
<evidence type="ECO:0000256" key="7">
    <source>
        <dbReference type="ARBA" id="ARBA00022741"/>
    </source>
</evidence>
<keyword evidence="7" id="KW-0547">Nucleotide-binding</keyword>
<dbReference type="Proteomes" id="UP000105007">
    <property type="component" value="Segment"/>
</dbReference>
<dbReference type="InterPro" id="IPR008271">
    <property type="entry name" value="Ser/Thr_kinase_AS"/>
</dbReference>
<name>A0A0H4XWJ8_9POXV</name>
<reference evidence="15 16" key="1">
    <citation type="journal article" date="2015" name="J. Virol.">
        <title>Salmon gill poxvirus, the deepest representative of the Chordopoxvirinae.</title>
        <authorList>
            <person name="Gjessing M.C."/>
            <person name="Yutin N."/>
            <person name="Tengs T."/>
            <person name="Senkevich T."/>
            <person name="Koonin E.V."/>
            <person name="Ronning H.P."/>
            <person name="Alarson M."/>
            <person name="Ylving S."/>
            <person name="Lie K.-I."/>
            <person name="Saure B."/>
            <person name="Tran L."/>
            <person name="Moss B."/>
            <person name="Dale O.B."/>
        </authorList>
    </citation>
    <scope>NUCLEOTIDE SEQUENCE [LARGE SCALE GENOMIC DNA]</scope>
    <source>
        <strain evidence="15">2012-04-F277-L3G</strain>
    </source>
</reference>
<evidence type="ECO:0000256" key="11">
    <source>
        <dbReference type="ARBA" id="ARBA00023184"/>
    </source>
</evidence>
<dbReference type="GeneID" id="25392234"/>
<dbReference type="PROSITE" id="PS00108">
    <property type="entry name" value="PROTEIN_KINASE_ST"/>
    <property type="match status" value="1"/>
</dbReference>
<sequence>MEMFNLDKYLSDINKTSGYTDLEELLSIKPKGEQVEIKGDSIYYEQLVSVLDLSHELPTDSEIINKFKSSWSLPYLVNIAQLQKNYKKSGSLIAPIFSSTTGFDELYFIQTGAFGMVFYYNNHVVKFVYQDKNTKMEKCPEYDIPNMLSRNLFDSGCSDLISKPKTMVTNVNISYLHRMYEIVALMILLIYKTWKKQTITGEDGKHVDQSITQKYKELLEWDLFHYLIGPVYFNLIKINIIFNKNLSSLFYFFQHKRTTDFSTGTIFIYDKAIGGLDNLTYLPQTQTIGLITKKQSQINLMESHPTMLRSCLLQLLILMYNVYVKYPLFLHYDMKLNNILLVNSNDFTLTIPGLPTHVFNFTKCKIKLHDFDFSMITGEYLNDKFPLESLHVDPNQCNWYYEMRKFVNNLLKNFTFITKSDNELRNHLWDYFKILPFSSALTVKNKKELEKTKSLEQLKSLILSDMYKEFLVSFD</sequence>
<evidence type="ECO:0000313" key="16">
    <source>
        <dbReference type="Proteomes" id="UP000105007"/>
    </source>
</evidence>
<dbReference type="Pfam" id="PF05445">
    <property type="entry name" value="Pox_ser-thr_kin"/>
    <property type="match status" value="1"/>
</dbReference>
<evidence type="ECO:0000256" key="1">
    <source>
        <dbReference type="ARBA" id="ARBA00004452"/>
    </source>
</evidence>
<dbReference type="GO" id="GO:0044172">
    <property type="term" value="C:host cell endoplasmic reticulum-Golgi intermediate compartment"/>
    <property type="evidence" value="ECO:0007669"/>
    <property type="project" value="UniProtKB-SubCell"/>
</dbReference>
<dbReference type="EMBL" id="KT159937">
    <property type="protein sequence ID" value="AKR04191.1"/>
    <property type="molecule type" value="Genomic_DNA"/>
</dbReference>
<dbReference type="GO" id="GO:0005524">
    <property type="term" value="F:ATP binding"/>
    <property type="evidence" value="ECO:0007669"/>
    <property type="project" value="UniProtKB-KW"/>
</dbReference>
<evidence type="ECO:0000256" key="4">
    <source>
        <dbReference type="ARBA" id="ARBA00022527"/>
    </source>
</evidence>